<dbReference type="AlphaFoldDB" id="A0AAP3DKU5"/>
<comment type="caution">
    <text evidence="1">The sequence shown here is derived from an EMBL/GenBank/DDBJ whole genome shotgun (WGS) entry which is preliminary data.</text>
</comment>
<reference evidence="1" key="1">
    <citation type="submission" date="2022-09" db="EMBL/GenBank/DDBJ databases">
        <title>Genome analysis and characterization of larvicidal activity of Brevibacillus strains.</title>
        <authorList>
            <person name="Patrusheva E.V."/>
            <person name="Izotova A.O."/>
            <person name="Toshchakov S.V."/>
            <person name="Sineoky S.P."/>
        </authorList>
    </citation>
    <scope>NUCLEOTIDE SEQUENCE</scope>
    <source>
        <strain evidence="1">VKPM_B-13247</strain>
    </source>
</reference>
<dbReference type="EMBL" id="JAPTNE010000069">
    <property type="protein sequence ID" value="MCZ0810324.1"/>
    <property type="molecule type" value="Genomic_DNA"/>
</dbReference>
<name>A0AAP3DKU5_BRELA</name>
<proteinExistence type="predicted"/>
<dbReference type="RefSeq" id="WP_258435016.1">
    <property type="nucleotide sequence ID" value="NZ_JANSGW010000069.1"/>
</dbReference>
<evidence type="ECO:0000313" key="2">
    <source>
        <dbReference type="Proteomes" id="UP001077662"/>
    </source>
</evidence>
<dbReference type="Proteomes" id="UP001077662">
    <property type="component" value="Unassembled WGS sequence"/>
</dbReference>
<sequence length="127" mass="14081">MTLSIEAADEYVDVNVIDIEDWTDCDEARKQRIINVASRTLASAYPKYMIPDAAVYEFAAVLAREFNDTLRQAHNGVSSFSLSGVASFTFRDKPRELVDLIPPISRELIGAENDVKLGSRGVGWSVL</sequence>
<protein>
    <submittedName>
        <fullName evidence="1">Uncharacterized protein</fullName>
    </submittedName>
</protein>
<gene>
    <name evidence="1" type="ORF">O0554_26190</name>
</gene>
<organism evidence="1 2">
    <name type="scientific">Brevibacillus laterosporus</name>
    <name type="common">Bacillus laterosporus</name>
    <dbReference type="NCBI Taxonomy" id="1465"/>
    <lineage>
        <taxon>Bacteria</taxon>
        <taxon>Bacillati</taxon>
        <taxon>Bacillota</taxon>
        <taxon>Bacilli</taxon>
        <taxon>Bacillales</taxon>
        <taxon>Paenibacillaceae</taxon>
        <taxon>Brevibacillus</taxon>
    </lineage>
</organism>
<evidence type="ECO:0000313" key="1">
    <source>
        <dbReference type="EMBL" id="MCZ0810324.1"/>
    </source>
</evidence>
<accession>A0AAP3DKU5</accession>